<feature type="signal peptide" evidence="2">
    <location>
        <begin position="1"/>
        <end position="22"/>
    </location>
</feature>
<sequence length="302" mass="33707">MRPSLTSLCLSLPCLDICGSLSSPNVQPTHRVAPGPTEAIALPKATHPSDPYYLESHGYGYEELTSGSFGIYNERDDPKYPELLVDVRIDTSHKVTTIRESVLHLEGPHKDRLELPQLFQALCYQQDIRFEEMKWVVMDIDDTATRSAVRALRKNNNLNSNEEVRLTPNDEAWEIFSKTPYYKDAAKMVPGSEIDRILFRTQNRKIKSTDFPNMIYHIVMFSFKNLTPGNENTPVSLIDKQAAELAAERDLNAAIEDSGNARQAELEAILKTNSEGCSSTSSRESGGESSLETVPGPISESI</sequence>
<feature type="chain" id="PRO_5046460881" evidence="2">
    <location>
        <begin position="23"/>
        <end position="302"/>
    </location>
</feature>
<evidence type="ECO:0000256" key="2">
    <source>
        <dbReference type="SAM" id="SignalP"/>
    </source>
</evidence>
<accession>A0ABR4MKW1</accession>
<dbReference type="GeneID" id="98117256"/>
<feature type="compositionally biased region" description="Low complexity" evidence="1">
    <location>
        <begin position="274"/>
        <end position="290"/>
    </location>
</feature>
<reference evidence="3 4" key="1">
    <citation type="submission" date="2020-05" db="EMBL/GenBank/DDBJ databases">
        <title>Ceratocystis lukuohia genome.</title>
        <authorList>
            <person name="Harrington T.C."/>
            <person name="Kim K."/>
            <person name="Mayers C.G."/>
        </authorList>
    </citation>
    <scope>NUCLEOTIDE SEQUENCE [LARGE SCALE GENOMIC DNA]</scope>
    <source>
        <strain evidence="3 4">C4212</strain>
    </source>
</reference>
<dbReference type="RefSeq" id="XP_070860118.1">
    <property type="nucleotide sequence ID" value="XM_071000409.1"/>
</dbReference>
<evidence type="ECO:0000313" key="3">
    <source>
        <dbReference type="EMBL" id="KAL2888938.1"/>
    </source>
</evidence>
<evidence type="ECO:0000256" key="1">
    <source>
        <dbReference type="SAM" id="MobiDB-lite"/>
    </source>
</evidence>
<protein>
    <submittedName>
        <fullName evidence="3">Uncharacterized protein</fullName>
    </submittedName>
</protein>
<proteinExistence type="predicted"/>
<name>A0ABR4MKW1_9PEZI</name>
<gene>
    <name evidence="3" type="ORF">HOO65_030439</name>
</gene>
<evidence type="ECO:0000313" key="4">
    <source>
        <dbReference type="Proteomes" id="UP001610728"/>
    </source>
</evidence>
<feature type="region of interest" description="Disordered" evidence="1">
    <location>
        <begin position="270"/>
        <end position="302"/>
    </location>
</feature>
<organism evidence="3 4">
    <name type="scientific">Ceratocystis lukuohia</name>
    <dbReference type="NCBI Taxonomy" id="2019550"/>
    <lineage>
        <taxon>Eukaryota</taxon>
        <taxon>Fungi</taxon>
        <taxon>Dikarya</taxon>
        <taxon>Ascomycota</taxon>
        <taxon>Pezizomycotina</taxon>
        <taxon>Sordariomycetes</taxon>
        <taxon>Hypocreomycetidae</taxon>
        <taxon>Microascales</taxon>
        <taxon>Ceratocystidaceae</taxon>
        <taxon>Ceratocystis</taxon>
    </lineage>
</organism>
<comment type="caution">
    <text evidence="3">The sequence shown here is derived from an EMBL/GenBank/DDBJ whole genome shotgun (WGS) entry which is preliminary data.</text>
</comment>
<dbReference type="EMBL" id="JABSNW010000003">
    <property type="protein sequence ID" value="KAL2888938.1"/>
    <property type="molecule type" value="Genomic_DNA"/>
</dbReference>
<keyword evidence="4" id="KW-1185">Reference proteome</keyword>
<dbReference type="Proteomes" id="UP001610728">
    <property type="component" value="Unassembled WGS sequence"/>
</dbReference>
<keyword evidence="2" id="KW-0732">Signal</keyword>